<proteinExistence type="predicted"/>
<evidence type="ECO:0000313" key="1">
    <source>
        <dbReference type="Ensembl" id="ENSBOBP00000015753.1"/>
    </source>
</evidence>
<dbReference type="AlphaFoldDB" id="A0A8C0F9X2"/>
<protein>
    <submittedName>
        <fullName evidence="1">Uncharacterized protein</fullName>
    </submittedName>
</protein>
<reference evidence="1" key="2">
    <citation type="submission" date="2025-09" db="UniProtKB">
        <authorList>
            <consortium name="Ensembl"/>
        </authorList>
    </citation>
    <scope>IDENTIFICATION</scope>
</reference>
<reference evidence="1" key="1">
    <citation type="submission" date="2025-08" db="UniProtKB">
        <authorList>
            <consortium name="Ensembl"/>
        </authorList>
    </citation>
    <scope>IDENTIFICATION</scope>
</reference>
<keyword evidence="2" id="KW-1185">Reference proteome</keyword>
<evidence type="ECO:0000313" key="2">
    <source>
        <dbReference type="Proteomes" id="UP000694567"/>
    </source>
</evidence>
<accession>A0A8C0F9X2</accession>
<organism evidence="1 2">
    <name type="scientific">Bubo bubo</name>
    <name type="common">Eurasian eagle-owl</name>
    <name type="synonym">Strix bubo</name>
    <dbReference type="NCBI Taxonomy" id="30461"/>
    <lineage>
        <taxon>Eukaryota</taxon>
        <taxon>Metazoa</taxon>
        <taxon>Chordata</taxon>
        <taxon>Craniata</taxon>
        <taxon>Vertebrata</taxon>
        <taxon>Euteleostomi</taxon>
        <taxon>Archelosauria</taxon>
        <taxon>Archosauria</taxon>
        <taxon>Dinosauria</taxon>
        <taxon>Saurischia</taxon>
        <taxon>Theropoda</taxon>
        <taxon>Coelurosauria</taxon>
        <taxon>Aves</taxon>
        <taxon>Neognathae</taxon>
        <taxon>Neoaves</taxon>
        <taxon>Telluraves</taxon>
        <taxon>Strigiformes</taxon>
        <taxon>Strigidae</taxon>
        <taxon>Bubo</taxon>
    </lineage>
</organism>
<name>A0A8C0F9X2_BUBBB</name>
<sequence length="73" mass="8602">MARCMTLQSSPEYNGQTLSPFLEELCFRSGCQKNRPVQITFAEKVFNKKFLKSIHFHFQVFISFLLLRTKLNL</sequence>
<dbReference type="Ensembl" id="ENSBOBT00000016101.1">
    <property type="protein sequence ID" value="ENSBOBP00000015753.1"/>
    <property type="gene ID" value="ENSBOBG00000009891.1"/>
</dbReference>
<dbReference type="Proteomes" id="UP000694567">
    <property type="component" value="Unplaced"/>
</dbReference>